<dbReference type="GO" id="GO:0004331">
    <property type="term" value="F:fructose-2,6-bisphosphate 2-phosphatase activity"/>
    <property type="evidence" value="ECO:0007669"/>
    <property type="project" value="TreeGrafter"/>
</dbReference>
<keyword evidence="5" id="KW-1185">Reference proteome</keyword>
<dbReference type="InterPro" id="IPR003094">
    <property type="entry name" value="6Pfruct_kin"/>
</dbReference>
<evidence type="ECO:0000313" key="4">
    <source>
        <dbReference type="EMBL" id="RCH78689.1"/>
    </source>
</evidence>
<evidence type="ECO:0000256" key="1">
    <source>
        <dbReference type="ARBA" id="ARBA00022741"/>
    </source>
</evidence>
<sequence length="87" mass="9800">MAAQLYETTSGRLFHAGAVAVITVGLPARGKTHASRSLCRYMRWLGVSTEVFSVGNYRRERLGSLSEEWFDPHNEKAVQTRMKIADE</sequence>
<dbReference type="OrthoDB" id="267323at2759"/>
<name>A0A367ILZ6_RHIAZ</name>
<dbReference type="AlphaFoldDB" id="A0A367ILZ6"/>
<dbReference type="Proteomes" id="UP000252139">
    <property type="component" value="Unassembled WGS sequence"/>
</dbReference>
<dbReference type="EMBL" id="PJQL01004981">
    <property type="protein sequence ID" value="RCH78689.1"/>
    <property type="molecule type" value="Genomic_DNA"/>
</dbReference>
<dbReference type="STRING" id="86630.A0A367ILZ6"/>
<dbReference type="Gene3D" id="3.40.50.300">
    <property type="entry name" value="P-loop containing nucleotide triphosphate hydrolases"/>
    <property type="match status" value="1"/>
</dbReference>
<evidence type="ECO:0000256" key="2">
    <source>
        <dbReference type="ARBA" id="ARBA00022840"/>
    </source>
</evidence>
<dbReference type="GO" id="GO:0003873">
    <property type="term" value="F:6-phosphofructo-2-kinase activity"/>
    <property type="evidence" value="ECO:0007669"/>
    <property type="project" value="InterPro"/>
</dbReference>
<organism evidence="4 5">
    <name type="scientific">Rhizopus azygosporus</name>
    <name type="common">Rhizopus microsporus var. azygosporus</name>
    <dbReference type="NCBI Taxonomy" id="86630"/>
    <lineage>
        <taxon>Eukaryota</taxon>
        <taxon>Fungi</taxon>
        <taxon>Fungi incertae sedis</taxon>
        <taxon>Mucoromycota</taxon>
        <taxon>Mucoromycotina</taxon>
        <taxon>Mucoromycetes</taxon>
        <taxon>Mucorales</taxon>
        <taxon>Mucorineae</taxon>
        <taxon>Rhizopodaceae</taxon>
        <taxon>Rhizopus</taxon>
    </lineage>
</organism>
<dbReference type="InterPro" id="IPR013079">
    <property type="entry name" value="6Phosfructo_kin"/>
</dbReference>
<dbReference type="GO" id="GO:0006000">
    <property type="term" value="P:fructose metabolic process"/>
    <property type="evidence" value="ECO:0007669"/>
    <property type="project" value="InterPro"/>
</dbReference>
<comment type="caution">
    <text evidence="4">The sequence shown here is derived from an EMBL/GenBank/DDBJ whole genome shotgun (WGS) entry which is preliminary data.</text>
</comment>
<dbReference type="GO" id="GO:0006003">
    <property type="term" value="P:fructose 2,6-bisphosphate metabolic process"/>
    <property type="evidence" value="ECO:0007669"/>
    <property type="project" value="InterPro"/>
</dbReference>
<dbReference type="PIRSF" id="PIRSF000709">
    <property type="entry name" value="6PFK_2-Ptase"/>
    <property type="match status" value="1"/>
</dbReference>
<dbReference type="GO" id="GO:0005524">
    <property type="term" value="F:ATP binding"/>
    <property type="evidence" value="ECO:0007669"/>
    <property type="project" value="UniProtKB-KW"/>
</dbReference>
<dbReference type="Pfam" id="PF01591">
    <property type="entry name" value="6PF2K"/>
    <property type="match status" value="1"/>
</dbReference>
<accession>A0A367ILZ6</accession>
<gene>
    <name evidence="4" type="ORF">CU097_000648</name>
</gene>
<dbReference type="GO" id="GO:0005829">
    <property type="term" value="C:cytosol"/>
    <property type="evidence" value="ECO:0007669"/>
    <property type="project" value="TreeGrafter"/>
</dbReference>
<keyword evidence="1" id="KW-0547">Nucleotide-binding</keyword>
<feature type="non-terminal residue" evidence="4">
    <location>
        <position position="87"/>
    </location>
</feature>
<dbReference type="InterPro" id="IPR027417">
    <property type="entry name" value="P-loop_NTPase"/>
</dbReference>
<reference evidence="4 5" key="1">
    <citation type="journal article" date="2018" name="G3 (Bethesda)">
        <title>Phylogenetic and Phylogenomic Definition of Rhizopus Species.</title>
        <authorList>
            <person name="Gryganskyi A.P."/>
            <person name="Golan J."/>
            <person name="Dolatabadi S."/>
            <person name="Mondo S."/>
            <person name="Robb S."/>
            <person name="Idnurm A."/>
            <person name="Muszewska A."/>
            <person name="Steczkiewicz K."/>
            <person name="Masonjones S."/>
            <person name="Liao H.L."/>
            <person name="Gajdeczka M.T."/>
            <person name="Anike F."/>
            <person name="Vuek A."/>
            <person name="Anishchenko I.M."/>
            <person name="Voigt K."/>
            <person name="de Hoog G.S."/>
            <person name="Smith M.E."/>
            <person name="Heitman J."/>
            <person name="Vilgalys R."/>
            <person name="Stajich J.E."/>
        </authorList>
    </citation>
    <scope>NUCLEOTIDE SEQUENCE [LARGE SCALE GENOMIC DNA]</scope>
    <source>
        <strain evidence="4 5">CBS 357.93</strain>
    </source>
</reference>
<proteinExistence type="predicted"/>
<feature type="domain" description="6-phosphofructo-2-kinase" evidence="3">
    <location>
        <begin position="9"/>
        <end position="85"/>
    </location>
</feature>
<dbReference type="PANTHER" id="PTHR10606:SF39">
    <property type="entry name" value="6-PHOSPHOFRUCTO-2-KINASE_FRUCTOSE-2,6-BISPHOSPHATASE YLR345W-RELATED"/>
    <property type="match status" value="1"/>
</dbReference>
<evidence type="ECO:0000259" key="3">
    <source>
        <dbReference type="Pfam" id="PF01591"/>
    </source>
</evidence>
<dbReference type="PANTHER" id="PTHR10606">
    <property type="entry name" value="6-PHOSPHOFRUCTO-2-KINASE/FRUCTOSE-2,6-BISPHOSPHATASE"/>
    <property type="match status" value="1"/>
</dbReference>
<keyword evidence="2" id="KW-0067">ATP-binding</keyword>
<protein>
    <recommendedName>
        <fullName evidence="3">6-phosphofructo-2-kinase domain-containing protein</fullName>
    </recommendedName>
</protein>
<evidence type="ECO:0000313" key="5">
    <source>
        <dbReference type="Proteomes" id="UP000252139"/>
    </source>
</evidence>
<dbReference type="SUPFAM" id="SSF52540">
    <property type="entry name" value="P-loop containing nucleoside triphosphate hydrolases"/>
    <property type="match status" value="1"/>
</dbReference>